<evidence type="ECO:0000256" key="1">
    <source>
        <dbReference type="SAM" id="Phobius"/>
    </source>
</evidence>
<dbReference type="Proteomes" id="UP001140453">
    <property type="component" value="Unassembled WGS sequence"/>
</dbReference>
<evidence type="ECO:0000313" key="3">
    <source>
        <dbReference type="Proteomes" id="UP001140453"/>
    </source>
</evidence>
<keyword evidence="1" id="KW-0812">Transmembrane</keyword>
<dbReference type="OrthoDB" id="4697250at2759"/>
<keyword evidence="1" id="KW-1133">Transmembrane helix</keyword>
<proteinExistence type="predicted"/>
<protein>
    <submittedName>
        <fullName evidence="2">Uncharacterized protein</fullName>
    </submittedName>
</protein>
<reference evidence="2" key="1">
    <citation type="submission" date="2022-10" db="EMBL/GenBank/DDBJ databases">
        <title>Tapping the CABI collections for fungal endophytes: first genome assemblies for Collariella, Neodidymelliopsis, Ascochyta clinopodiicola, Didymella pomorum, Didymosphaeria variabile, Neocosmospora piperis and Neocucurbitaria cava.</title>
        <authorList>
            <person name="Hill R."/>
        </authorList>
    </citation>
    <scope>NUCLEOTIDE SEQUENCE</scope>
    <source>
        <strain evidence="2">IMI 355082</strain>
    </source>
</reference>
<dbReference type="EMBL" id="JAPEVB010000008">
    <property type="protein sequence ID" value="KAJ4385213.1"/>
    <property type="molecule type" value="Genomic_DNA"/>
</dbReference>
<sequence length="196" mass="22936">MPLETTLRTTKKSFKLGEKRILAILFLLLLAPAGSWPASMLQLRFVDLELVLRRDPNNPGARRFIIRMTLRFTNCFLGPKSAKKFQLPEIIYKPYFLLSPHVLLLIILFQHRDFRAETLNDNPQVLETMPIHDGDAEARLPIKRELMDMLVFRRAEQSVCGWEMIDKLMTYSQMAYWVRRIGRLVGLKSNTICYRP</sequence>
<dbReference type="PANTHER" id="PTHR37535">
    <property type="entry name" value="FLUG DOMAIN PROTEIN"/>
    <property type="match status" value="1"/>
</dbReference>
<accession>A0A9W8YIG2</accession>
<dbReference type="PANTHER" id="PTHR37535:SF2">
    <property type="entry name" value="FINGER DOMAIN PROTEIN, PUTATIVE (AFU_ORTHOLOGUE AFUA_6G09300)-RELATED"/>
    <property type="match status" value="1"/>
</dbReference>
<comment type="caution">
    <text evidence="2">The sequence shown here is derived from an EMBL/GenBank/DDBJ whole genome shotgun (WGS) entry which is preliminary data.</text>
</comment>
<name>A0A9W8YIG2_9PEZI</name>
<keyword evidence="1" id="KW-0472">Membrane</keyword>
<dbReference type="InterPro" id="IPR021842">
    <property type="entry name" value="DUF3435"/>
</dbReference>
<organism evidence="2 3">
    <name type="scientific">Gnomoniopsis smithogilvyi</name>
    <dbReference type="NCBI Taxonomy" id="1191159"/>
    <lineage>
        <taxon>Eukaryota</taxon>
        <taxon>Fungi</taxon>
        <taxon>Dikarya</taxon>
        <taxon>Ascomycota</taxon>
        <taxon>Pezizomycotina</taxon>
        <taxon>Sordariomycetes</taxon>
        <taxon>Sordariomycetidae</taxon>
        <taxon>Diaporthales</taxon>
        <taxon>Gnomoniaceae</taxon>
        <taxon>Gnomoniopsis</taxon>
    </lineage>
</organism>
<dbReference type="AlphaFoldDB" id="A0A9W8YIG2"/>
<evidence type="ECO:0000313" key="2">
    <source>
        <dbReference type="EMBL" id="KAJ4385213.1"/>
    </source>
</evidence>
<keyword evidence="3" id="KW-1185">Reference proteome</keyword>
<dbReference type="Pfam" id="PF11917">
    <property type="entry name" value="DUF3435"/>
    <property type="match status" value="1"/>
</dbReference>
<feature type="transmembrane region" description="Helical" evidence="1">
    <location>
        <begin position="90"/>
        <end position="109"/>
    </location>
</feature>
<gene>
    <name evidence="2" type="ORF">N0V93_010274</name>
</gene>